<comment type="subcellular location">
    <subcellularLocation>
        <location evidence="1">Cell membrane</location>
        <topology evidence="1">Peripheral membrane protein</topology>
        <orientation evidence="1">Cytoplasmic side</orientation>
    </subcellularLocation>
</comment>
<evidence type="ECO:0000256" key="2">
    <source>
        <dbReference type="ARBA" id="ARBA00009226"/>
    </source>
</evidence>
<dbReference type="InterPro" id="IPR012826">
    <property type="entry name" value="FliN"/>
</dbReference>
<keyword evidence="4" id="KW-0145">Chemotaxis</keyword>
<dbReference type="InterPro" id="IPR036429">
    <property type="entry name" value="SpoA-like_sf"/>
</dbReference>
<name>A0A412ZDJ6_9FIRM</name>
<accession>A0A412ZDJ6</accession>
<keyword evidence="6" id="KW-0472">Membrane</keyword>
<evidence type="ECO:0000256" key="4">
    <source>
        <dbReference type="ARBA" id="ARBA00022500"/>
    </source>
</evidence>
<dbReference type="InterPro" id="IPR028976">
    <property type="entry name" value="CheC-like_sf"/>
</dbReference>
<dbReference type="Gene3D" id="3.40.1550.10">
    <property type="entry name" value="CheC-like"/>
    <property type="match status" value="1"/>
</dbReference>
<keyword evidence="9" id="KW-0282">Flagellum</keyword>
<evidence type="ECO:0000313" key="9">
    <source>
        <dbReference type="EMBL" id="RGV78300.1"/>
    </source>
</evidence>
<dbReference type="AlphaFoldDB" id="A0A412ZDJ6"/>
<dbReference type="Gene3D" id="2.30.330.10">
    <property type="entry name" value="SpoA-like"/>
    <property type="match status" value="1"/>
</dbReference>
<evidence type="ECO:0000259" key="8">
    <source>
        <dbReference type="Pfam" id="PF01052"/>
    </source>
</evidence>
<dbReference type="InterPro" id="IPR001543">
    <property type="entry name" value="FliN-like_C"/>
</dbReference>
<dbReference type="SUPFAM" id="SSF101801">
    <property type="entry name" value="Surface presentation of antigens (SPOA)"/>
    <property type="match status" value="1"/>
</dbReference>
<dbReference type="PANTHER" id="PTHR43484">
    <property type="match status" value="1"/>
</dbReference>
<evidence type="ECO:0000256" key="1">
    <source>
        <dbReference type="ARBA" id="ARBA00004413"/>
    </source>
</evidence>
<evidence type="ECO:0000256" key="6">
    <source>
        <dbReference type="ARBA" id="ARBA00023136"/>
    </source>
</evidence>
<gene>
    <name evidence="9" type="primary">fliN</name>
    <name evidence="9" type="ORF">DWW02_00750</name>
</gene>
<dbReference type="PRINTS" id="PR00956">
    <property type="entry name" value="FLGMOTORFLIN"/>
</dbReference>
<protein>
    <submittedName>
        <fullName evidence="9">Flagellar motor switch protein FliN</fullName>
    </submittedName>
</protein>
<feature type="domain" description="Flagellar motor switch protein FliN-like C-terminal" evidence="8">
    <location>
        <begin position="288"/>
        <end position="358"/>
    </location>
</feature>
<dbReference type="InterPro" id="IPR001172">
    <property type="entry name" value="FliN_T3SS_HrcQb"/>
</dbReference>
<dbReference type="PANTHER" id="PTHR43484:SF1">
    <property type="entry name" value="FLAGELLAR MOTOR SWITCH PROTEIN FLIN"/>
    <property type="match status" value="1"/>
</dbReference>
<dbReference type="GO" id="GO:0003774">
    <property type="term" value="F:cytoskeletal motor activity"/>
    <property type="evidence" value="ECO:0007669"/>
    <property type="project" value="InterPro"/>
</dbReference>
<dbReference type="Pfam" id="PF01052">
    <property type="entry name" value="FliMN_C"/>
    <property type="match status" value="1"/>
</dbReference>
<keyword evidence="9" id="KW-0966">Cell projection</keyword>
<keyword evidence="9" id="KW-0969">Cilium</keyword>
<dbReference type="SUPFAM" id="SSF103039">
    <property type="entry name" value="CheC-like"/>
    <property type="match status" value="1"/>
</dbReference>
<reference evidence="9 10" key="1">
    <citation type="submission" date="2018-08" db="EMBL/GenBank/DDBJ databases">
        <title>A genome reference for cultivated species of the human gut microbiota.</title>
        <authorList>
            <person name="Zou Y."/>
            <person name="Xue W."/>
            <person name="Luo G."/>
        </authorList>
    </citation>
    <scope>NUCLEOTIDE SEQUENCE [LARGE SCALE GENOMIC DNA]</scope>
    <source>
        <strain evidence="9 10">AF14-18</strain>
    </source>
</reference>
<keyword evidence="3" id="KW-1003">Cell membrane</keyword>
<dbReference type="Proteomes" id="UP000284543">
    <property type="component" value="Unassembled WGS sequence"/>
</dbReference>
<organism evidence="9 10">
    <name type="scientific">Enterocloster bolteae</name>
    <dbReference type="NCBI Taxonomy" id="208479"/>
    <lineage>
        <taxon>Bacteria</taxon>
        <taxon>Bacillati</taxon>
        <taxon>Bacillota</taxon>
        <taxon>Clostridia</taxon>
        <taxon>Lachnospirales</taxon>
        <taxon>Lachnospiraceae</taxon>
        <taxon>Enterocloster</taxon>
    </lineage>
</organism>
<dbReference type="EMBL" id="QRZM01000001">
    <property type="protein sequence ID" value="RGV78300.1"/>
    <property type="molecule type" value="Genomic_DNA"/>
</dbReference>
<proteinExistence type="inferred from homology"/>
<dbReference type="RefSeq" id="WP_054354131.1">
    <property type="nucleotide sequence ID" value="NZ_CATYQV010000023.1"/>
</dbReference>
<dbReference type="GO" id="GO:0009425">
    <property type="term" value="C:bacterial-type flagellum basal body"/>
    <property type="evidence" value="ECO:0007669"/>
    <property type="project" value="InterPro"/>
</dbReference>
<evidence type="ECO:0000313" key="10">
    <source>
        <dbReference type="Proteomes" id="UP000284543"/>
    </source>
</evidence>
<sequence>MAKAEGGQDVTAMTDGQMFEELIKIHAQSAGEAISSILRADIEIGAPRLQEMTIKDVEYGILEPAIFVKSCLTSQVAGNIVLVLRQRDMQVFLNELMGVDDLPDPDFVFDDVAMSAAGELMNQMSHASASSMAEYLGDTMDLSDCQLVLSDGSQDLALVIGEPKDAKVMVVSYTMKIKDMVESEFIECISSTAMDSLTEEIQARRAACEKARQEEEEAQKRALIMEQNSVIGQDRPSGTGGGQSPADAGTQKSAYSGAVRGTTASGGRFMGMPGSMLQNQSMNGNLSLIMDVPLNVSVEIGKTRRRLKDVLNFSNGTVVELDKQSDAPVDIIVNGQLIARGEVVVIDDNFGVRISEIVNTRSIIGNGE</sequence>
<dbReference type="GO" id="GO:0006935">
    <property type="term" value="P:chemotaxis"/>
    <property type="evidence" value="ECO:0007669"/>
    <property type="project" value="UniProtKB-KW"/>
</dbReference>
<comment type="similarity">
    <text evidence="2">Belongs to the FliN/MopA/SpaO family.</text>
</comment>
<dbReference type="CDD" id="cd17907">
    <property type="entry name" value="FliY_FliN-Y"/>
    <property type="match status" value="1"/>
</dbReference>
<dbReference type="GO" id="GO:0005886">
    <property type="term" value="C:plasma membrane"/>
    <property type="evidence" value="ECO:0007669"/>
    <property type="project" value="UniProtKB-SubCell"/>
</dbReference>
<evidence type="ECO:0000256" key="5">
    <source>
        <dbReference type="ARBA" id="ARBA00022779"/>
    </source>
</evidence>
<feature type="region of interest" description="Disordered" evidence="7">
    <location>
        <begin position="226"/>
        <end position="258"/>
    </location>
</feature>
<dbReference type="InterPro" id="IPR051469">
    <property type="entry name" value="FliN/MopA/SpaO"/>
</dbReference>
<evidence type="ECO:0000256" key="7">
    <source>
        <dbReference type="SAM" id="MobiDB-lite"/>
    </source>
</evidence>
<dbReference type="GO" id="GO:0071973">
    <property type="term" value="P:bacterial-type flagellum-dependent cell motility"/>
    <property type="evidence" value="ECO:0007669"/>
    <property type="project" value="InterPro"/>
</dbReference>
<evidence type="ECO:0000256" key="3">
    <source>
        <dbReference type="ARBA" id="ARBA00022475"/>
    </source>
</evidence>
<comment type="caution">
    <text evidence="9">The sequence shown here is derived from an EMBL/GenBank/DDBJ whole genome shotgun (WGS) entry which is preliminary data.</text>
</comment>
<dbReference type="NCBIfam" id="TIGR02480">
    <property type="entry name" value="fliN"/>
    <property type="match status" value="1"/>
</dbReference>
<keyword evidence="5" id="KW-0283">Flagellar rotation</keyword>